<comment type="caution">
    <text evidence="1">The sequence shown here is derived from an EMBL/GenBank/DDBJ whole genome shotgun (WGS) entry which is preliminary data.</text>
</comment>
<dbReference type="EMBL" id="QGHF01000003">
    <property type="protein sequence ID" value="PWK98570.1"/>
    <property type="molecule type" value="Genomic_DNA"/>
</dbReference>
<reference evidence="1 2" key="1">
    <citation type="submission" date="2018-05" db="EMBL/GenBank/DDBJ databases">
        <title>Genomic Encyclopedia of Type Strains, Phase IV (KMG-V): Genome sequencing to study the core and pangenomes of soil and plant-associated prokaryotes.</title>
        <authorList>
            <person name="Whitman W."/>
        </authorList>
    </citation>
    <scope>NUCLEOTIDE SEQUENCE [LARGE SCALE GENOMIC DNA]</scope>
    <source>
        <strain evidence="1 2">PNA 200-10</strain>
    </source>
</reference>
<organism evidence="1 2">
    <name type="scientific">Pantoea allii</name>
    <dbReference type="NCBI Taxonomy" id="574096"/>
    <lineage>
        <taxon>Bacteria</taxon>
        <taxon>Pseudomonadati</taxon>
        <taxon>Pseudomonadota</taxon>
        <taxon>Gammaproteobacteria</taxon>
        <taxon>Enterobacterales</taxon>
        <taxon>Erwiniaceae</taxon>
        <taxon>Pantoea</taxon>
    </lineage>
</organism>
<evidence type="ECO:0000313" key="1">
    <source>
        <dbReference type="EMBL" id="PWK98570.1"/>
    </source>
</evidence>
<dbReference type="RefSeq" id="WP_109716955.1">
    <property type="nucleotide sequence ID" value="NZ_QGHF01000003.1"/>
</dbReference>
<name>A0A2V2BC60_9GAMM</name>
<evidence type="ECO:0000313" key="2">
    <source>
        <dbReference type="Proteomes" id="UP000245981"/>
    </source>
</evidence>
<sequence>MSSIMLSLVTRLSGALYRLAGTLQQQQAEWFTNRSGRCSFKADVVPTENGFTPVISRRTGFTPRDWRVDQLPGAGTYATARKALRAGQLIAQQMAELRSRFD</sequence>
<proteinExistence type="predicted"/>
<accession>A0A2V2BC60</accession>
<dbReference type="AlphaFoldDB" id="A0A2V2BC60"/>
<dbReference type="OrthoDB" id="6609511at2"/>
<dbReference type="Proteomes" id="UP000245981">
    <property type="component" value="Unassembled WGS sequence"/>
</dbReference>
<gene>
    <name evidence="1" type="ORF">C7431_103338</name>
</gene>
<protein>
    <submittedName>
        <fullName evidence="1">Uncharacterized protein</fullName>
    </submittedName>
</protein>